<evidence type="ECO:0000313" key="2">
    <source>
        <dbReference type="Proteomes" id="UP000253676"/>
    </source>
</evidence>
<name>A0A366B0R7_9FLAO</name>
<keyword evidence="2" id="KW-1185">Reference proteome</keyword>
<comment type="caution">
    <text evidence="1">The sequence shown here is derived from an EMBL/GenBank/DDBJ whole genome shotgun (WGS) entry which is preliminary data.</text>
</comment>
<protein>
    <submittedName>
        <fullName evidence="1">Uncharacterized protein</fullName>
    </submittedName>
</protein>
<evidence type="ECO:0000313" key="1">
    <source>
        <dbReference type="EMBL" id="RBN50596.1"/>
    </source>
</evidence>
<dbReference type="AlphaFoldDB" id="A0A366B0R7"/>
<proteinExistence type="predicted"/>
<gene>
    <name evidence="1" type="ORF">DR980_06760</name>
</gene>
<accession>A0A366B0R7</accession>
<sequence length="87" mass="10266">MQYRHGFQLIGSNPALPTKTLQAIEEFFFCRQFSRFSRSFGTALPTKTLQAIEEFFLYSDFLKKIGKIKKHIFKIVQSITIILIHYF</sequence>
<dbReference type="Proteomes" id="UP000253676">
    <property type="component" value="Unassembled WGS sequence"/>
</dbReference>
<organism evidence="1 2">
    <name type="scientific">Flavobacterium psychrolimnae</name>
    <dbReference type="NCBI Taxonomy" id="249351"/>
    <lineage>
        <taxon>Bacteria</taxon>
        <taxon>Pseudomonadati</taxon>
        <taxon>Bacteroidota</taxon>
        <taxon>Flavobacteriia</taxon>
        <taxon>Flavobacteriales</taxon>
        <taxon>Flavobacteriaceae</taxon>
        <taxon>Flavobacterium</taxon>
    </lineage>
</organism>
<reference evidence="1 2" key="1">
    <citation type="submission" date="2018-07" db="EMBL/GenBank/DDBJ databases">
        <title>Complete genome sequence of Flavobacterium psychrolimnae LMG 22018.</title>
        <authorList>
            <person name="Kim D.-U."/>
        </authorList>
    </citation>
    <scope>NUCLEOTIDE SEQUENCE [LARGE SCALE GENOMIC DNA]</scope>
    <source>
        <strain evidence="1 2">LMG 22018</strain>
    </source>
</reference>
<dbReference type="EMBL" id="QNUX01000005">
    <property type="protein sequence ID" value="RBN50596.1"/>
    <property type="molecule type" value="Genomic_DNA"/>
</dbReference>